<dbReference type="SMR" id="A0A1D6F770"/>
<dbReference type="PaxDb" id="4577-GRMZM2G008865_P01"/>
<evidence type="ECO:0000256" key="7">
    <source>
        <dbReference type="ARBA" id="ARBA00023242"/>
    </source>
</evidence>
<evidence type="ECO:0000259" key="11">
    <source>
        <dbReference type="Pfam" id="PF00125"/>
    </source>
</evidence>
<dbReference type="SMART" id="SM00414">
    <property type="entry name" value="H2A"/>
    <property type="match status" value="1"/>
</dbReference>
<feature type="domain" description="Core Histone H2A/H2B/H3" evidence="11">
    <location>
        <begin position="78"/>
        <end position="160"/>
    </location>
</feature>
<dbReference type="GO" id="GO:0046982">
    <property type="term" value="F:protein heterodimerization activity"/>
    <property type="evidence" value="ECO:0007669"/>
    <property type="project" value="InterPro"/>
</dbReference>
<dbReference type="InterPro" id="IPR009072">
    <property type="entry name" value="Histone-fold"/>
</dbReference>
<evidence type="ECO:0000313" key="13">
    <source>
        <dbReference type="EMBL" id="ONM27086.1"/>
    </source>
</evidence>
<dbReference type="Gene3D" id="1.10.20.10">
    <property type="entry name" value="Histone, subunit A"/>
    <property type="match status" value="1"/>
</dbReference>
<dbReference type="PROSITE" id="PS00046">
    <property type="entry name" value="HISTONE_H2A"/>
    <property type="match status" value="1"/>
</dbReference>
<name>A0A1D6F770_MAIZE</name>
<evidence type="ECO:0000256" key="9">
    <source>
        <dbReference type="ARBA" id="ARBA00055491"/>
    </source>
</evidence>
<dbReference type="InterPro" id="IPR002119">
    <property type="entry name" value="Histone_H2A"/>
</dbReference>
<dbReference type="GO" id="GO:0000786">
    <property type="term" value="C:nucleosome"/>
    <property type="evidence" value="ECO:0007669"/>
    <property type="project" value="UniProtKB-KW"/>
</dbReference>
<dbReference type="InterPro" id="IPR032454">
    <property type="entry name" value="Histone_H2A_C"/>
</dbReference>
<dbReference type="PRINTS" id="PR00620">
    <property type="entry name" value="HISTONEH2A"/>
</dbReference>
<keyword evidence="7 10" id="KW-0539">Nucleus</keyword>
<evidence type="ECO:0000259" key="12">
    <source>
        <dbReference type="Pfam" id="PF16211"/>
    </source>
</evidence>
<dbReference type="STRING" id="4577.A0A1D6F770"/>
<feature type="domain" description="Histone H2A C-terminal" evidence="12">
    <location>
        <begin position="162"/>
        <end position="188"/>
    </location>
</feature>
<evidence type="ECO:0000256" key="4">
    <source>
        <dbReference type="ARBA" id="ARBA00011538"/>
    </source>
</evidence>
<dbReference type="GO" id="GO:0030527">
    <property type="term" value="F:structural constituent of chromatin"/>
    <property type="evidence" value="ECO:0007669"/>
    <property type="project" value="InterPro"/>
</dbReference>
<dbReference type="PANTHER" id="PTHR23430">
    <property type="entry name" value="HISTONE H2A"/>
    <property type="match status" value="1"/>
</dbReference>
<dbReference type="CDD" id="cd00074">
    <property type="entry name" value="HFD_H2A"/>
    <property type="match status" value="1"/>
</dbReference>
<gene>
    <name evidence="13" type="ORF">ZEAMMB73_Zm00001d007553</name>
</gene>
<accession>A0A1D6F770</accession>
<organism evidence="13">
    <name type="scientific">Zea mays</name>
    <name type="common">Maize</name>
    <dbReference type="NCBI Taxonomy" id="4577"/>
    <lineage>
        <taxon>Eukaryota</taxon>
        <taxon>Viridiplantae</taxon>
        <taxon>Streptophyta</taxon>
        <taxon>Embryophyta</taxon>
        <taxon>Tracheophyta</taxon>
        <taxon>Spermatophyta</taxon>
        <taxon>Magnoliopsida</taxon>
        <taxon>Liliopsida</taxon>
        <taxon>Poales</taxon>
        <taxon>Poaceae</taxon>
        <taxon>PACMAD clade</taxon>
        <taxon>Panicoideae</taxon>
        <taxon>Andropogonodae</taxon>
        <taxon>Andropogoneae</taxon>
        <taxon>Tripsacinae</taxon>
        <taxon>Zea</taxon>
    </lineage>
</organism>
<evidence type="ECO:0000256" key="3">
    <source>
        <dbReference type="ARBA" id="ARBA00010691"/>
    </source>
</evidence>
<keyword evidence="6 10" id="KW-0238">DNA-binding</keyword>
<evidence type="ECO:0000256" key="8">
    <source>
        <dbReference type="ARBA" id="ARBA00023269"/>
    </source>
</evidence>
<sequence length="190" mass="20464">MHKNRTPPRVLSSFSPVSSYKPLPGRRKTPTPARTAPRKQSLARRARIPRVAGRVRGSMAGKGGGKSLVAAKIAAGMDKDKKSPVNRSARAGLHFPVERIHRHLKDSAQAGERVGATAAVYAAAVLKYLTAEIMELAGNACRDLKVKRITPRHLQLAVRGDEELDTLIKATIAGGGVIPHIHRELIDKAA</sequence>
<dbReference type="Pfam" id="PF16211">
    <property type="entry name" value="Histone_H2A_C"/>
    <property type="match status" value="1"/>
</dbReference>
<dbReference type="SUPFAM" id="SSF47113">
    <property type="entry name" value="Histone-fold"/>
    <property type="match status" value="1"/>
</dbReference>
<dbReference type="InterPro" id="IPR007125">
    <property type="entry name" value="H2A/H2B/H3"/>
</dbReference>
<comment type="similarity">
    <text evidence="3 10">Belongs to the histone H2A family.</text>
</comment>
<dbReference type="EMBL" id="CM007648">
    <property type="protein sequence ID" value="ONM27086.1"/>
    <property type="molecule type" value="Genomic_DNA"/>
</dbReference>
<protein>
    <recommendedName>
        <fullName evidence="10">Histone H2A</fullName>
    </recommendedName>
</protein>
<comment type="subcellular location">
    <subcellularLocation>
        <location evidence="2">Chromosome</location>
    </subcellularLocation>
    <subcellularLocation>
        <location evidence="1 10">Nucleus</location>
    </subcellularLocation>
</comment>
<dbReference type="AlphaFoldDB" id="A0A1D6F770"/>
<comment type="subunit">
    <text evidence="4 10">The nucleosome is a histone octamer containing two molecules each of H2A, H2B, H3 and H4 assembled in one H3-H4 heterotetramer and two H2A-H2B heterodimers. The octamer wraps approximately 147 bp of DNA.</text>
</comment>
<evidence type="ECO:0000256" key="10">
    <source>
        <dbReference type="RuleBase" id="RU003767"/>
    </source>
</evidence>
<dbReference type="FunFam" id="1.10.20.10:FF:000005">
    <property type="entry name" value="Histone H2A"/>
    <property type="match status" value="1"/>
</dbReference>
<evidence type="ECO:0000256" key="5">
    <source>
        <dbReference type="ARBA" id="ARBA00022454"/>
    </source>
</evidence>
<evidence type="ECO:0000256" key="1">
    <source>
        <dbReference type="ARBA" id="ARBA00004123"/>
    </source>
</evidence>
<proteinExistence type="inferred from homology"/>
<keyword evidence="8 10" id="KW-0544">Nucleosome core</keyword>
<dbReference type="Pfam" id="PF00125">
    <property type="entry name" value="Histone"/>
    <property type="match status" value="1"/>
</dbReference>
<dbReference type="GO" id="GO:0005634">
    <property type="term" value="C:nucleus"/>
    <property type="evidence" value="ECO:0007669"/>
    <property type="project" value="UniProtKB-SubCell"/>
</dbReference>
<dbReference type="InterPro" id="IPR032458">
    <property type="entry name" value="Histone_H2A_CS"/>
</dbReference>
<dbReference type="InParanoid" id="A0A1D6F770"/>
<evidence type="ECO:0000256" key="6">
    <source>
        <dbReference type="ARBA" id="ARBA00023125"/>
    </source>
</evidence>
<dbReference type="GO" id="GO:0003677">
    <property type="term" value="F:DNA binding"/>
    <property type="evidence" value="ECO:0007669"/>
    <property type="project" value="UniProtKB-KW"/>
</dbReference>
<dbReference type="eggNOG" id="KOG1757">
    <property type="taxonomic scope" value="Eukaryota"/>
</dbReference>
<comment type="function">
    <text evidence="9">Variant histones H2A are synthesized throughout the cell cycle and are very different from classical S-phase regulated H2A. May replace conventional H2A in a subset of nucleosomes. Nucleosomes wrap and compact DNA into chromatin, limiting DNA accessibility to the cellular machineries which require DNA as a template. Histones thereby play a central role in transcription regulation, DNA repair, DNA replication and chromosomal stability. DNA accessibility is regulated via a complex set of post-translational modifications of histones, also called histone code, and nucleosome remodeling.</text>
</comment>
<reference evidence="13" key="1">
    <citation type="submission" date="2015-12" db="EMBL/GenBank/DDBJ databases">
        <title>Update maize B73 reference genome by single molecule sequencing technologies.</title>
        <authorList>
            <consortium name="Maize Genome Sequencing Project"/>
            <person name="Ware D."/>
        </authorList>
    </citation>
    <scope>NUCLEOTIDE SEQUENCE [LARGE SCALE GENOMIC DNA]</scope>
    <source>
        <tissue evidence="13">Seedling</tissue>
    </source>
</reference>
<evidence type="ECO:0000256" key="2">
    <source>
        <dbReference type="ARBA" id="ARBA00004286"/>
    </source>
</evidence>
<keyword evidence="5 10" id="KW-0158">Chromosome</keyword>